<name>B7KG30_GLOC7</name>
<dbReference type="HOGENOM" id="CLU_003433_2_1_3"/>
<dbReference type="PANTHER" id="PTHR43586">
    <property type="entry name" value="CYSTEINE DESULFURASE"/>
    <property type="match status" value="1"/>
</dbReference>
<dbReference type="InterPro" id="IPR020578">
    <property type="entry name" value="Aminotrans_V_PyrdxlP_BS"/>
</dbReference>
<keyword evidence="6" id="KW-0808">Transferase</keyword>
<evidence type="ECO:0000313" key="6">
    <source>
        <dbReference type="EMBL" id="ACK69223.1"/>
    </source>
</evidence>
<keyword evidence="6" id="KW-0032">Aminotransferase</keyword>
<evidence type="ECO:0000259" key="5">
    <source>
        <dbReference type="Pfam" id="PF00266"/>
    </source>
</evidence>
<dbReference type="AlphaFoldDB" id="B7KG30"/>
<dbReference type="RefSeq" id="WP_012598170.1">
    <property type="nucleotide sequence ID" value="NC_011729.1"/>
</dbReference>
<dbReference type="InterPro" id="IPR015421">
    <property type="entry name" value="PyrdxlP-dep_Trfase_major"/>
</dbReference>
<evidence type="ECO:0000256" key="3">
    <source>
        <dbReference type="RuleBase" id="RU004075"/>
    </source>
</evidence>
<dbReference type="Gene3D" id="3.40.640.10">
    <property type="entry name" value="Type I PLP-dependent aspartate aminotransferase-like (Major domain)"/>
    <property type="match status" value="1"/>
</dbReference>
<dbReference type="OrthoDB" id="9804366at2"/>
<dbReference type="STRING" id="65393.PCC7424_0767"/>
<comment type="similarity">
    <text evidence="3">Belongs to the class-V pyridoxal-phosphate-dependent aminotransferase family.</text>
</comment>
<evidence type="ECO:0000256" key="4">
    <source>
        <dbReference type="RuleBase" id="RU004504"/>
    </source>
</evidence>
<dbReference type="InterPro" id="IPR015424">
    <property type="entry name" value="PyrdxlP-dep_Trfase"/>
</dbReference>
<dbReference type="SUPFAM" id="SSF53383">
    <property type="entry name" value="PLP-dependent transferases"/>
    <property type="match status" value="1"/>
</dbReference>
<evidence type="ECO:0000256" key="2">
    <source>
        <dbReference type="ARBA" id="ARBA00022898"/>
    </source>
</evidence>
<dbReference type="KEGG" id="cyc:PCC7424_0767"/>
<dbReference type="GO" id="GO:0008483">
    <property type="term" value="F:transaminase activity"/>
    <property type="evidence" value="ECO:0007669"/>
    <property type="project" value="UniProtKB-KW"/>
</dbReference>
<dbReference type="Proteomes" id="UP000002384">
    <property type="component" value="Chromosome"/>
</dbReference>
<dbReference type="Gene3D" id="3.90.1150.10">
    <property type="entry name" value="Aspartate Aminotransferase, domain 1"/>
    <property type="match status" value="1"/>
</dbReference>
<evidence type="ECO:0000256" key="1">
    <source>
        <dbReference type="ARBA" id="ARBA00001933"/>
    </source>
</evidence>
<protein>
    <submittedName>
        <fullName evidence="6">Aminotransferase class V</fullName>
    </submittedName>
</protein>
<dbReference type="PROSITE" id="PS00595">
    <property type="entry name" value="AA_TRANSFER_CLASS_5"/>
    <property type="match status" value="1"/>
</dbReference>
<comment type="cofactor">
    <cofactor evidence="1 4">
        <name>pyridoxal 5'-phosphate</name>
        <dbReference type="ChEBI" id="CHEBI:597326"/>
    </cofactor>
</comment>
<organism evidence="6 7">
    <name type="scientific">Gloeothece citriformis (strain PCC 7424)</name>
    <name type="common">Cyanothece sp. (strain PCC 7424)</name>
    <dbReference type="NCBI Taxonomy" id="65393"/>
    <lineage>
        <taxon>Bacteria</taxon>
        <taxon>Bacillati</taxon>
        <taxon>Cyanobacteriota</taxon>
        <taxon>Cyanophyceae</taxon>
        <taxon>Oscillatoriophycideae</taxon>
        <taxon>Chroococcales</taxon>
        <taxon>Aphanothecaceae</taxon>
        <taxon>Gloeothece</taxon>
        <taxon>Gloeothece citriformis</taxon>
    </lineage>
</organism>
<dbReference type="eggNOG" id="COG0520">
    <property type="taxonomic scope" value="Bacteria"/>
</dbReference>
<feature type="domain" description="Aminotransferase class V" evidence="5">
    <location>
        <begin position="60"/>
        <end position="373"/>
    </location>
</feature>
<dbReference type="Pfam" id="PF00266">
    <property type="entry name" value="Aminotran_5"/>
    <property type="match status" value="1"/>
</dbReference>
<dbReference type="PANTHER" id="PTHR43586:SF4">
    <property type="entry name" value="ISOPENICILLIN N EPIMERASE"/>
    <property type="match status" value="1"/>
</dbReference>
<dbReference type="EMBL" id="CP001291">
    <property type="protein sequence ID" value="ACK69223.1"/>
    <property type="molecule type" value="Genomic_DNA"/>
</dbReference>
<keyword evidence="7" id="KW-1185">Reference proteome</keyword>
<proteinExistence type="inferred from homology"/>
<reference evidence="7" key="1">
    <citation type="journal article" date="2011" name="MBio">
        <title>Novel metabolic attributes of the genus Cyanothece, comprising a group of unicellular nitrogen-fixing Cyanobacteria.</title>
        <authorList>
            <person name="Bandyopadhyay A."/>
            <person name="Elvitigala T."/>
            <person name="Welsh E."/>
            <person name="Stockel J."/>
            <person name="Liberton M."/>
            <person name="Min H."/>
            <person name="Sherman L.A."/>
            <person name="Pakrasi H.B."/>
        </authorList>
    </citation>
    <scope>NUCLEOTIDE SEQUENCE [LARGE SCALE GENOMIC DNA]</scope>
    <source>
        <strain evidence="7">PCC 7424</strain>
    </source>
</reference>
<evidence type="ECO:0000313" key="7">
    <source>
        <dbReference type="Proteomes" id="UP000002384"/>
    </source>
</evidence>
<dbReference type="InterPro" id="IPR000192">
    <property type="entry name" value="Aminotrans_V_dom"/>
</dbReference>
<sequence length="404" mass="45558">MVNSIHSLHQIEKHRQEFPGLNNKIYFNFGGQGTLPRCALEAIIDAHNYLQLQGPFSIKVNTWIQHKTEQLREEIASELGATPQSITLTENVTAGCNIVLWGIDWQKGDHILLSDCEHPGIIAIIKELARRFEIEFSTCPIKETLNGGDPVTVIAQHLRPNTRLLVITHLLWNTGQLLPLKDIVKLCHHHGPGEKQIRVLVDAAQSVGSIPLNLRDIQVDYYAFTGHKWLCGPAGVGALYIRPQMIESLHPTFIGWRGIEQDPFGYPVGWKNNGQRFEVATSAYPQYEGLRAAIALHHQWGTPETRYQRICELSAYLWQQLSEFEGIQCLKNSPPQGGLVSFQPKYKISSQTLVQALEKRGFLLRTLSNPNCVRACIHYFTLPAEIEQLVEAIKNIVTNSNELT</sequence>
<keyword evidence="2" id="KW-0663">Pyridoxal phosphate</keyword>
<gene>
    <name evidence="6" type="ordered locus">PCC7424_0767</name>
</gene>
<accession>B7KG30</accession>
<dbReference type="InterPro" id="IPR015422">
    <property type="entry name" value="PyrdxlP-dep_Trfase_small"/>
</dbReference>